<keyword evidence="8" id="KW-0282">Flagellum</keyword>
<evidence type="ECO:0000259" key="6">
    <source>
        <dbReference type="Pfam" id="PF02465"/>
    </source>
</evidence>
<comment type="similarity">
    <text evidence="1 5">Belongs to the FliD family.</text>
</comment>
<dbReference type="InterPro" id="IPR003481">
    <property type="entry name" value="FliD_N"/>
</dbReference>
<keyword evidence="4 5" id="KW-0975">Bacterial flagellum</keyword>
<dbReference type="GO" id="GO:0009421">
    <property type="term" value="C:bacterial-type flagellum filament cap"/>
    <property type="evidence" value="ECO:0007669"/>
    <property type="project" value="InterPro"/>
</dbReference>
<keyword evidence="5" id="KW-0964">Secreted</keyword>
<evidence type="ECO:0000256" key="1">
    <source>
        <dbReference type="ARBA" id="ARBA00009764"/>
    </source>
</evidence>
<evidence type="ECO:0000256" key="4">
    <source>
        <dbReference type="ARBA" id="ARBA00023143"/>
    </source>
</evidence>
<dbReference type="GO" id="GO:0007155">
    <property type="term" value="P:cell adhesion"/>
    <property type="evidence" value="ECO:0007669"/>
    <property type="project" value="InterPro"/>
</dbReference>
<evidence type="ECO:0000313" key="9">
    <source>
        <dbReference type="Proteomes" id="UP001162834"/>
    </source>
</evidence>
<evidence type="ECO:0000259" key="7">
    <source>
        <dbReference type="Pfam" id="PF07195"/>
    </source>
</evidence>
<comment type="subunit">
    <text evidence="2 5">Homopentamer.</text>
</comment>
<dbReference type="KEGG" id="sbae:DSM104329_00066"/>
<dbReference type="InterPro" id="IPR040026">
    <property type="entry name" value="FliD"/>
</dbReference>
<dbReference type="RefSeq" id="WP_259313395.1">
    <property type="nucleotide sequence ID" value="NZ_CP087164.1"/>
</dbReference>
<keyword evidence="3" id="KW-0175">Coiled coil</keyword>
<sequence length="450" mass="46321">MAGLQLGGLVSGMDTDTIVAQLLSIERAPAARWGHDKVAAQTRQSALRDVETRLKNLKTAADDLGSTLSWTPMQTVDSGDPAKLGVRMTGGAAPGGFSVKVTQMATSAQQTFVWTPQPTASAIDIGGVSVNIDPDSDIDQAASAINSNSQLGVFAINVGNGKLVLSSRTTGTSSDFTATGAALGAPVSTRPGQNAKVNINGIDQPDQQSNVIGGLIPGVELTLKGLSDGTVVNVSNPGVDRTALTAKMKAFVSAYNDVVDFVSSKTSEKRVTNPSSSSEAALGALYGDSGLKGILSNLRTSVGSPVAGMGAGFSLLSSIGISTGATTGADATNADSVKGRLTFDEPAFNAALDKDSLSVQKLLGGVAGTEGFSQSFKKLLDPLVTTNGILDQRIDGAGKEVTRIADKVTRLDDRLTAKEALLRRQFTAMESAMQRSQAQMTDLAARLGTN</sequence>
<proteinExistence type="inferred from homology"/>
<protein>
    <recommendedName>
        <fullName evidence="5">Flagellar hook-associated protein 2</fullName>
        <shortName evidence="5">HAP2</shortName>
    </recommendedName>
    <alternativeName>
        <fullName evidence="5">Flagellar cap protein</fullName>
    </alternativeName>
</protein>
<dbReference type="AlphaFoldDB" id="A0A9E6XRV5"/>
<keyword evidence="8" id="KW-0969">Cilium</keyword>
<reference evidence="8" key="1">
    <citation type="journal article" date="2022" name="Int. J. Syst. Evol. Microbiol.">
        <title>Pseudomonas aegrilactucae sp. nov. and Pseudomonas morbosilactucae sp. nov., pathogens causing bacterial rot of lettuce in Japan.</title>
        <authorList>
            <person name="Sawada H."/>
            <person name="Fujikawa T."/>
            <person name="Satou M."/>
        </authorList>
    </citation>
    <scope>NUCLEOTIDE SEQUENCE</scope>
    <source>
        <strain evidence="8">0166_1</strain>
    </source>
</reference>
<dbReference type="GO" id="GO:0005576">
    <property type="term" value="C:extracellular region"/>
    <property type="evidence" value="ECO:0007669"/>
    <property type="project" value="UniProtKB-SubCell"/>
</dbReference>
<organism evidence="8 9">
    <name type="scientific">Capillimicrobium parvum</name>
    <dbReference type="NCBI Taxonomy" id="2884022"/>
    <lineage>
        <taxon>Bacteria</taxon>
        <taxon>Bacillati</taxon>
        <taxon>Actinomycetota</taxon>
        <taxon>Thermoleophilia</taxon>
        <taxon>Solirubrobacterales</taxon>
        <taxon>Capillimicrobiaceae</taxon>
        <taxon>Capillimicrobium</taxon>
    </lineage>
</organism>
<dbReference type="PANTHER" id="PTHR30288">
    <property type="entry name" value="FLAGELLAR CAP/ASSEMBLY PROTEIN FLID"/>
    <property type="match status" value="1"/>
</dbReference>
<evidence type="ECO:0000256" key="3">
    <source>
        <dbReference type="ARBA" id="ARBA00023054"/>
    </source>
</evidence>
<feature type="domain" description="Flagellar hook-associated protein 2 C-terminal" evidence="7">
    <location>
        <begin position="192"/>
        <end position="437"/>
    </location>
</feature>
<gene>
    <name evidence="8" type="primary">fliD</name>
    <name evidence="8" type="ORF">DSM104329_00066</name>
</gene>
<comment type="subcellular location">
    <subcellularLocation>
        <location evidence="5">Secreted</location>
    </subcellularLocation>
    <subcellularLocation>
        <location evidence="5">Bacterial flagellum</location>
    </subcellularLocation>
</comment>
<dbReference type="GO" id="GO:0071973">
    <property type="term" value="P:bacterial-type flagellum-dependent cell motility"/>
    <property type="evidence" value="ECO:0007669"/>
    <property type="project" value="TreeGrafter"/>
</dbReference>
<evidence type="ECO:0000256" key="2">
    <source>
        <dbReference type="ARBA" id="ARBA00011255"/>
    </source>
</evidence>
<evidence type="ECO:0000313" key="8">
    <source>
        <dbReference type="EMBL" id="UGS33701.1"/>
    </source>
</evidence>
<comment type="function">
    <text evidence="5">Required for morphogenesis and for the elongation of the flagellar filament by facilitating polymerization of the flagellin monomers at the tip of growing filament. Forms a capping structure, which prevents flagellin subunits (transported through the central channel of the flagellum) from leaking out without polymerization at the distal end.</text>
</comment>
<dbReference type="Proteomes" id="UP001162834">
    <property type="component" value="Chromosome"/>
</dbReference>
<dbReference type="EMBL" id="CP087164">
    <property type="protein sequence ID" value="UGS33701.1"/>
    <property type="molecule type" value="Genomic_DNA"/>
</dbReference>
<keyword evidence="8" id="KW-0966">Cell projection</keyword>
<accession>A0A9E6XRV5</accession>
<dbReference type="Pfam" id="PF02465">
    <property type="entry name" value="FliD_N"/>
    <property type="match status" value="1"/>
</dbReference>
<feature type="domain" description="Flagellar hook-associated protein 2 N-terminal" evidence="6">
    <location>
        <begin position="11"/>
        <end position="107"/>
    </location>
</feature>
<dbReference type="GO" id="GO:0009424">
    <property type="term" value="C:bacterial-type flagellum hook"/>
    <property type="evidence" value="ECO:0007669"/>
    <property type="project" value="UniProtKB-UniRule"/>
</dbReference>
<dbReference type="PANTHER" id="PTHR30288:SF0">
    <property type="entry name" value="FLAGELLAR HOOK-ASSOCIATED PROTEIN 2"/>
    <property type="match status" value="1"/>
</dbReference>
<dbReference type="InterPro" id="IPR010809">
    <property type="entry name" value="FliD_C"/>
</dbReference>
<name>A0A9E6XRV5_9ACTN</name>
<evidence type="ECO:0000256" key="5">
    <source>
        <dbReference type="RuleBase" id="RU362066"/>
    </source>
</evidence>
<dbReference type="Pfam" id="PF07195">
    <property type="entry name" value="FliD_C"/>
    <property type="match status" value="1"/>
</dbReference>
<keyword evidence="9" id="KW-1185">Reference proteome</keyword>